<dbReference type="InterPro" id="IPR050740">
    <property type="entry name" value="Aldehyde_DH_Superfamily"/>
</dbReference>
<reference evidence="10" key="1">
    <citation type="submission" date="2020-12" db="EMBL/GenBank/DDBJ databases">
        <title>Metabolic potential, ecology and presence of endohyphal bacteria is reflected in genomic diversity of Mucoromycotina.</title>
        <authorList>
            <person name="Muszewska A."/>
            <person name="Okrasinska A."/>
            <person name="Steczkiewicz K."/>
            <person name="Drgas O."/>
            <person name="Orlowska M."/>
            <person name="Perlinska-Lenart U."/>
            <person name="Aleksandrzak-Piekarczyk T."/>
            <person name="Szatraj K."/>
            <person name="Zielenkiewicz U."/>
            <person name="Pilsyk S."/>
            <person name="Malc E."/>
            <person name="Mieczkowski P."/>
            <person name="Kruszewska J.S."/>
            <person name="Biernat P."/>
            <person name="Pawlowska J."/>
        </authorList>
    </citation>
    <scope>NUCLEOTIDE SEQUENCE</scope>
    <source>
        <strain evidence="10">WA0000017839</strain>
    </source>
</reference>
<dbReference type="Gene3D" id="3.40.309.10">
    <property type="entry name" value="Aldehyde Dehydrogenase, Chain A, domain 2"/>
    <property type="match status" value="1"/>
</dbReference>
<dbReference type="GO" id="GO:0004777">
    <property type="term" value="F:succinate-semialdehyde dehydrogenase (NAD+) activity"/>
    <property type="evidence" value="ECO:0007669"/>
    <property type="project" value="TreeGrafter"/>
</dbReference>
<dbReference type="OrthoDB" id="310895at2759"/>
<dbReference type="PANTHER" id="PTHR43353:SF5">
    <property type="entry name" value="SUCCINATE-SEMIALDEHYDE DEHYDROGENASE, MITOCHONDRIAL"/>
    <property type="match status" value="1"/>
</dbReference>
<name>A0A8H7VAI9_9FUNG</name>
<evidence type="ECO:0000256" key="1">
    <source>
        <dbReference type="ARBA" id="ARBA00005176"/>
    </source>
</evidence>
<evidence type="ECO:0000256" key="7">
    <source>
        <dbReference type="PROSITE-ProRule" id="PRU10007"/>
    </source>
</evidence>
<dbReference type="Pfam" id="PF00171">
    <property type="entry name" value="Aldedh"/>
    <property type="match status" value="1"/>
</dbReference>
<evidence type="ECO:0000259" key="9">
    <source>
        <dbReference type="Pfam" id="PF00171"/>
    </source>
</evidence>
<organism evidence="10 11">
    <name type="scientific">Mucor saturninus</name>
    <dbReference type="NCBI Taxonomy" id="64648"/>
    <lineage>
        <taxon>Eukaryota</taxon>
        <taxon>Fungi</taxon>
        <taxon>Fungi incertae sedis</taxon>
        <taxon>Mucoromycota</taxon>
        <taxon>Mucoromycotina</taxon>
        <taxon>Mucoromycetes</taxon>
        <taxon>Mucorales</taxon>
        <taxon>Mucorineae</taxon>
        <taxon>Mucoraceae</taxon>
        <taxon>Mucor</taxon>
    </lineage>
</organism>
<comment type="catalytic activity">
    <reaction evidence="5">
        <text>succinate semialdehyde + NAD(+) + H2O = succinate + NADH + 2 H(+)</text>
        <dbReference type="Rhea" id="RHEA:13217"/>
        <dbReference type="ChEBI" id="CHEBI:15377"/>
        <dbReference type="ChEBI" id="CHEBI:15378"/>
        <dbReference type="ChEBI" id="CHEBI:30031"/>
        <dbReference type="ChEBI" id="CHEBI:57540"/>
        <dbReference type="ChEBI" id="CHEBI:57706"/>
        <dbReference type="ChEBI" id="CHEBI:57945"/>
        <dbReference type="EC" id="1.2.1.16"/>
    </reaction>
</comment>
<dbReference type="PROSITE" id="PS00687">
    <property type="entry name" value="ALDEHYDE_DEHYDR_GLU"/>
    <property type="match status" value="1"/>
</dbReference>
<dbReference type="Gene3D" id="3.40.605.10">
    <property type="entry name" value="Aldehyde Dehydrogenase, Chain A, domain 1"/>
    <property type="match status" value="1"/>
</dbReference>
<comment type="catalytic activity">
    <reaction evidence="4">
        <text>succinate semialdehyde + NADP(+) + H2O = succinate + NADPH + 2 H(+)</text>
        <dbReference type="Rhea" id="RHEA:13213"/>
        <dbReference type="ChEBI" id="CHEBI:15377"/>
        <dbReference type="ChEBI" id="CHEBI:15378"/>
        <dbReference type="ChEBI" id="CHEBI:30031"/>
        <dbReference type="ChEBI" id="CHEBI:57706"/>
        <dbReference type="ChEBI" id="CHEBI:57783"/>
        <dbReference type="ChEBI" id="CHEBI:58349"/>
        <dbReference type="EC" id="1.2.1.16"/>
    </reaction>
</comment>
<evidence type="ECO:0000313" key="11">
    <source>
        <dbReference type="Proteomes" id="UP000603453"/>
    </source>
</evidence>
<comment type="similarity">
    <text evidence="2 8">Belongs to the aldehyde dehydrogenase family.</text>
</comment>
<evidence type="ECO:0000256" key="6">
    <source>
        <dbReference type="ARBA" id="ARBA00067047"/>
    </source>
</evidence>
<evidence type="ECO:0000256" key="4">
    <source>
        <dbReference type="ARBA" id="ARBA00050387"/>
    </source>
</evidence>
<dbReference type="InterPro" id="IPR029510">
    <property type="entry name" value="Ald_DH_CS_GLU"/>
</dbReference>
<dbReference type="FunFam" id="3.40.605.10:FF:000005">
    <property type="entry name" value="Succinate-semialdehyde dehydrogenase I"/>
    <property type="match status" value="1"/>
</dbReference>
<dbReference type="EC" id="1.2.1.16" evidence="6"/>
<dbReference type="EMBL" id="JAEPRD010000015">
    <property type="protein sequence ID" value="KAG2209408.1"/>
    <property type="molecule type" value="Genomic_DNA"/>
</dbReference>
<feature type="active site" evidence="7">
    <location>
        <position position="266"/>
    </location>
</feature>
<dbReference type="FunFam" id="3.40.309.10:FF:000004">
    <property type="entry name" value="Succinate-semialdehyde dehydrogenase I"/>
    <property type="match status" value="1"/>
</dbReference>
<dbReference type="InterPro" id="IPR016162">
    <property type="entry name" value="Ald_DH_N"/>
</dbReference>
<sequence>MSDIKFVSVPKLSNPELLKQKAFIDNEWVDSSSGQTFDVQDPATGEIIGNAPDCTKEDTVKAIKAAEKALETWSQTTAKERHDYLIKLHQTIMANQEDLGIIITRENGKILEEARGEVEYGSSFFEWFAEEAVRSNGTTLPQIYPTQRTVTITQPVGVVSIVCPWNFPMAMIARKVGAAFAAGCTVIIKPASETPYSALAVCEIAKKIGIPAGVINVVTTHENVKDVGLELASNPIVRKISFTGSTGTGKLLMSQASDTMKKVSMELGGNAAFIVFDDADIDAAVEGAIPCKFKGTGQTCICANRFYIHKSVYDEFATKLTKKISELKIGHGFDKEATHGPLINDAAIEKITKHVKDAVEKGAQIKIGGKQVGDHFFQPTLLTGMTDDMVITTDETFGPIAALYSFEDEKDVIKRANATPFGLAGYFYSRDIGRVWRVAEKIQTGMVGVNTPFINDCYAPFGGIKESGLGIVRIHFEGSHLGLDDYIVNKTIHMGL</sequence>
<keyword evidence="3 8" id="KW-0560">Oxidoreductase</keyword>
<evidence type="ECO:0000256" key="8">
    <source>
        <dbReference type="RuleBase" id="RU003345"/>
    </source>
</evidence>
<accession>A0A8H7VAI9</accession>
<dbReference type="GO" id="GO:0005737">
    <property type="term" value="C:cytoplasm"/>
    <property type="evidence" value="ECO:0007669"/>
    <property type="project" value="TreeGrafter"/>
</dbReference>
<gene>
    <name evidence="10" type="ORF">INT47_008250</name>
</gene>
<feature type="domain" description="Aldehyde dehydrogenase" evidence="9">
    <location>
        <begin position="28"/>
        <end position="491"/>
    </location>
</feature>
<evidence type="ECO:0000256" key="3">
    <source>
        <dbReference type="ARBA" id="ARBA00023002"/>
    </source>
</evidence>
<dbReference type="Proteomes" id="UP000603453">
    <property type="component" value="Unassembled WGS sequence"/>
</dbReference>
<dbReference type="InterPro" id="IPR015590">
    <property type="entry name" value="Aldehyde_DH_dom"/>
</dbReference>
<dbReference type="InterPro" id="IPR016161">
    <property type="entry name" value="Ald_DH/histidinol_DH"/>
</dbReference>
<protein>
    <recommendedName>
        <fullName evidence="6">succinate-semialdehyde dehydrogenase [NAD(P)(+)]</fullName>
        <ecNumber evidence="6">1.2.1.16</ecNumber>
    </recommendedName>
</protein>
<evidence type="ECO:0000256" key="2">
    <source>
        <dbReference type="ARBA" id="ARBA00009986"/>
    </source>
</evidence>
<dbReference type="InterPro" id="IPR016163">
    <property type="entry name" value="Ald_DH_C"/>
</dbReference>
<evidence type="ECO:0000313" key="10">
    <source>
        <dbReference type="EMBL" id="KAG2209408.1"/>
    </source>
</evidence>
<dbReference type="AlphaFoldDB" id="A0A8H7VAI9"/>
<evidence type="ECO:0000256" key="5">
    <source>
        <dbReference type="ARBA" id="ARBA00052698"/>
    </source>
</evidence>
<proteinExistence type="inferred from homology"/>
<comment type="pathway">
    <text evidence="1">Amino-acid degradation; 4-aminobutanoate degradation.</text>
</comment>
<dbReference type="GO" id="GO:0009450">
    <property type="term" value="P:gamma-aminobutyric acid catabolic process"/>
    <property type="evidence" value="ECO:0007669"/>
    <property type="project" value="TreeGrafter"/>
</dbReference>
<dbReference type="PANTHER" id="PTHR43353">
    <property type="entry name" value="SUCCINATE-SEMIALDEHYDE DEHYDROGENASE, MITOCHONDRIAL"/>
    <property type="match status" value="1"/>
</dbReference>
<dbReference type="SUPFAM" id="SSF53720">
    <property type="entry name" value="ALDH-like"/>
    <property type="match status" value="1"/>
</dbReference>
<dbReference type="CDD" id="cd07103">
    <property type="entry name" value="ALDH_F5_SSADH_GabD"/>
    <property type="match status" value="1"/>
</dbReference>
<comment type="caution">
    <text evidence="10">The sequence shown here is derived from an EMBL/GenBank/DDBJ whole genome shotgun (WGS) entry which is preliminary data.</text>
</comment>
<keyword evidence="11" id="KW-1185">Reference proteome</keyword>